<organism evidence="1 2">
    <name type="scientific">Gloeobacter kilaueensis (strain ATCC BAA-2537 / CCAP 1431/1 / ULC 316 / JS1)</name>
    <dbReference type="NCBI Taxonomy" id="1183438"/>
    <lineage>
        <taxon>Bacteria</taxon>
        <taxon>Bacillati</taxon>
        <taxon>Cyanobacteriota</taxon>
        <taxon>Cyanophyceae</taxon>
        <taxon>Gloeobacterales</taxon>
        <taxon>Gloeobacteraceae</taxon>
        <taxon>Gloeobacter</taxon>
    </lineage>
</organism>
<dbReference type="KEGG" id="glj:GKIL_2810"/>
<accession>U5QJG3</accession>
<dbReference type="PATRIC" id="fig|1183438.3.peg.2772"/>
<dbReference type="InterPro" id="IPR021302">
    <property type="entry name" value="DUF2780_VcgC/VcgE"/>
</dbReference>
<name>U5QJG3_GLOK1</name>
<dbReference type="eggNOG" id="ENOG5033DUV">
    <property type="taxonomic scope" value="Bacteria"/>
</dbReference>
<reference evidence="1 2" key="1">
    <citation type="journal article" date="2013" name="PLoS ONE">
        <title>Cultivation and Complete Genome Sequencing of Gloeobacter kilaueensis sp. nov., from a Lava Cave in Kilauea Caldera, Hawai'i.</title>
        <authorList>
            <person name="Saw J.H."/>
            <person name="Schatz M."/>
            <person name="Brown M.V."/>
            <person name="Kunkel D.D."/>
            <person name="Foster J.S."/>
            <person name="Shick H."/>
            <person name="Christensen S."/>
            <person name="Hou S."/>
            <person name="Wan X."/>
            <person name="Donachie S.P."/>
        </authorList>
    </citation>
    <scope>NUCLEOTIDE SEQUENCE [LARGE SCALE GENOMIC DNA]</scope>
    <source>
        <strain evidence="2">JS</strain>
    </source>
</reference>
<evidence type="ECO:0000313" key="1">
    <source>
        <dbReference type="EMBL" id="AGY59056.1"/>
    </source>
</evidence>
<dbReference type="RefSeq" id="WP_023174274.1">
    <property type="nucleotide sequence ID" value="NC_022600.1"/>
</dbReference>
<protein>
    <recommendedName>
        <fullName evidence="3">DUF937 domain-containing protein</fullName>
    </recommendedName>
</protein>
<dbReference type="HOGENOM" id="CLU_1784113_0_0_3"/>
<gene>
    <name evidence="1" type="ORF">GKIL_2810</name>
</gene>
<keyword evidence="2" id="KW-1185">Reference proteome</keyword>
<dbReference type="EMBL" id="CP003587">
    <property type="protein sequence ID" value="AGY59056.1"/>
    <property type="molecule type" value="Genomic_DNA"/>
</dbReference>
<dbReference type="AlphaFoldDB" id="U5QJG3"/>
<proteinExistence type="predicted"/>
<dbReference type="Proteomes" id="UP000017396">
    <property type="component" value="Chromosome"/>
</dbReference>
<evidence type="ECO:0000313" key="2">
    <source>
        <dbReference type="Proteomes" id="UP000017396"/>
    </source>
</evidence>
<dbReference type="Pfam" id="PF11075">
    <property type="entry name" value="DUF2780"/>
    <property type="match status" value="1"/>
</dbReference>
<dbReference type="STRING" id="1183438.GKIL_2810"/>
<sequence length="145" mass="14826">MVSGTGNASSPGAQLIAQLAERLGIPHDLAAAAAGVALQFLSRQLEAGTFNEILDHIPLARTWLGQAVQGEQQAQATNPLAGLLGQVAGSLGGNLGSTAQLLAQLNQVGLSPETIGQFLPTFAGLLQQHLPPHLAEPAAQKLQTS</sequence>
<evidence type="ECO:0008006" key="3">
    <source>
        <dbReference type="Google" id="ProtNLM"/>
    </source>
</evidence>